<dbReference type="GO" id="GO:0008270">
    <property type="term" value="F:zinc ion binding"/>
    <property type="evidence" value="ECO:0007669"/>
    <property type="project" value="UniProtKB-KW"/>
</dbReference>
<keyword evidence="2" id="KW-0479">Metal-binding</keyword>
<protein>
    <submittedName>
        <fullName evidence="9">Protein ENHANCED DOWNY MILDEW 2 isoform X1</fullName>
    </submittedName>
</protein>
<keyword evidence="4" id="KW-0862">Zinc</keyword>
<dbReference type="InterPro" id="IPR058939">
    <property type="entry name" value="Mtase_EDM2"/>
</dbReference>
<dbReference type="Pfam" id="PF26055">
    <property type="entry name" value="Mtase_EDM2"/>
    <property type="match status" value="1"/>
</dbReference>
<dbReference type="Proteomes" id="UP000189703">
    <property type="component" value="Unplaced"/>
</dbReference>
<dbReference type="SMART" id="SM00249">
    <property type="entry name" value="PHD"/>
    <property type="match status" value="3"/>
</dbReference>
<dbReference type="GeneID" id="104594167"/>
<accession>A0A1U7ZFZ3</accession>
<dbReference type="InterPro" id="IPR013083">
    <property type="entry name" value="Znf_RING/FYVE/PHD"/>
</dbReference>
<dbReference type="InParanoid" id="A0A1U7ZFZ3"/>
<dbReference type="InterPro" id="IPR055198">
    <property type="entry name" value="NSD_PHD"/>
</dbReference>
<evidence type="ECO:0000256" key="1">
    <source>
        <dbReference type="ARBA" id="ARBA00004123"/>
    </source>
</evidence>
<dbReference type="RefSeq" id="XP_010252647.1">
    <property type="nucleotide sequence ID" value="XM_010254345.2"/>
</dbReference>
<evidence type="ECO:0000259" key="7">
    <source>
        <dbReference type="SMART" id="SM00249"/>
    </source>
</evidence>
<dbReference type="OMA" id="NIWIKLE"/>
<dbReference type="Gene3D" id="3.30.40.10">
    <property type="entry name" value="Zinc/RING finger domain, C3HC4 (zinc finger)"/>
    <property type="match status" value="2"/>
</dbReference>
<evidence type="ECO:0000313" key="8">
    <source>
        <dbReference type="Proteomes" id="UP000189703"/>
    </source>
</evidence>
<dbReference type="GO" id="GO:0005634">
    <property type="term" value="C:nucleus"/>
    <property type="evidence" value="ECO:0007669"/>
    <property type="project" value="UniProtKB-SubCell"/>
</dbReference>
<dbReference type="FunCoup" id="A0A1U7ZFZ3">
    <property type="interactions" value="2165"/>
</dbReference>
<dbReference type="CDD" id="cd15565">
    <property type="entry name" value="PHD2_NSD"/>
    <property type="match status" value="1"/>
</dbReference>
<feature type="compositionally biased region" description="Basic and acidic residues" evidence="6">
    <location>
        <begin position="497"/>
        <end position="523"/>
    </location>
</feature>
<gene>
    <name evidence="9" type="primary">LOC104594167</name>
</gene>
<comment type="subcellular location">
    <subcellularLocation>
        <location evidence="1">Nucleus</location>
    </subcellularLocation>
</comment>
<feature type="domain" description="Zinc finger PHD-type" evidence="7">
    <location>
        <begin position="215"/>
        <end position="270"/>
    </location>
</feature>
<evidence type="ECO:0000256" key="3">
    <source>
        <dbReference type="ARBA" id="ARBA00022771"/>
    </source>
</evidence>
<dbReference type="Pfam" id="PF22908">
    <property type="entry name" value="PHD_NSD"/>
    <property type="match status" value="1"/>
</dbReference>
<evidence type="ECO:0000256" key="4">
    <source>
        <dbReference type="ARBA" id="ARBA00022833"/>
    </source>
</evidence>
<dbReference type="Pfam" id="PF12047">
    <property type="entry name" value="DNMT1-RFD"/>
    <property type="match status" value="1"/>
</dbReference>
<keyword evidence="5" id="KW-0539">Nucleus</keyword>
<evidence type="ECO:0000313" key="9">
    <source>
        <dbReference type="RefSeq" id="XP_010252647.1"/>
    </source>
</evidence>
<dbReference type="CDD" id="cd15566">
    <property type="entry name" value="PHD3_NSD"/>
    <property type="match status" value="1"/>
</dbReference>
<feature type="domain" description="Zinc finger PHD-type" evidence="7">
    <location>
        <begin position="342"/>
        <end position="408"/>
    </location>
</feature>
<organism evidence="8 9">
    <name type="scientific">Nelumbo nucifera</name>
    <name type="common">Sacred lotus</name>
    <dbReference type="NCBI Taxonomy" id="4432"/>
    <lineage>
        <taxon>Eukaryota</taxon>
        <taxon>Viridiplantae</taxon>
        <taxon>Streptophyta</taxon>
        <taxon>Embryophyta</taxon>
        <taxon>Tracheophyta</taxon>
        <taxon>Spermatophyta</taxon>
        <taxon>Magnoliopsida</taxon>
        <taxon>Proteales</taxon>
        <taxon>Nelumbonaceae</taxon>
        <taxon>Nelumbo</taxon>
    </lineage>
</organism>
<name>A0A1U7ZFZ3_NELNU</name>
<dbReference type="KEGG" id="nnu:104594167"/>
<feature type="compositionally biased region" description="Basic and acidic residues" evidence="6">
    <location>
        <begin position="981"/>
        <end position="1021"/>
    </location>
</feature>
<evidence type="ECO:0000256" key="6">
    <source>
        <dbReference type="SAM" id="MobiDB-lite"/>
    </source>
</evidence>
<reference evidence="9" key="1">
    <citation type="submission" date="2025-08" db="UniProtKB">
        <authorList>
            <consortium name="RefSeq"/>
        </authorList>
    </citation>
    <scope>IDENTIFICATION</scope>
</reference>
<keyword evidence="8" id="KW-1185">Reference proteome</keyword>
<feature type="compositionally biased region" description="Polar residues" evidence="6">
    <location>
        <begin position="1271"/>
        <end position="1280"/>
    </location>
</feature>
<dbReference type="InterPro" id="IPR001965">
    <property type="entry name" value="Znf_PHD"/>
</dbReference>
<dbReference type="PANTHER" id="PTHR46235">
    <property type="entry name" value="PHD FINGER-CONTAINING PROTEIN DDB_G0268158"/>
    <property type="match status" value="1"/>
</dbReference>
<evidence type="ECO:0000256" key="2">
    <source>
        <dbReference type="ARBA" id="ARBA00022723"/>
    </source>
</evidence>
<feature type="region of interest" description="Disordered" evidence="6">
    <location>
        <begin position="457"/>
        <end position="523"/>
    </location>
</feature>
<sequence>MASSDDEDEVVPQSVANYHFVDAKDEPISFSVLPIQWDKDESADDIKQHIFLHGTADGLQKIYKQVTAWKFDLSHGQPEISVLTKERNWIKLQKPRKSFEDTIRTTMITVHCLHYVRKNPEASGKSVWEHLCKVFISYDLRPSENDLLDQVPLISVASQRDEVLAKSKFLLGFLEEKPRKKTAFNEQDFLVPSDTKNPFIVDDEEESEGDLFDSVCAICDNGGELLCCEGRCFRSFHATVEAGAESVCESLGFSNEQVDAIQNFRCKNCQFNKHQCFACGKLGSSGKSSGSEVFCCANATCGHFYHPECVAKLLHKGNKAAAEELQEVIASGKSFTCPVHKCFVCKERENKDDPELQLAVCRRCPTSYHRKCLPREIAFEDSEDDDIIQRAWEDLLPNRILIYCLKHDIDEELGTPIRNHIIFPDVEVKKKKHPSELQSTKEKFVVKRGLVLQDATREGTTVKTPKVSAVKDRDSSKKGQGFDFSKIPKTTDASRNTSKDNLKPVSMKLDRSQTVDESKISSGEEKLKSVLNKELKHVKPNQQDTQKATKFGETTTTKPVLKKSVSSLFSLDAEAEKRILDLMKSSSSSISLEKIMQKHKAPSTHAYSSRNIVDKTITMGKVEGSVEAVRTALQKLEEGCSLEDVKDVCEPEILVQIIKWKNKLRVYLAPFLYGMRYTSFGRHFTKVDKLKEIVDKLHWYVQNGDMIVDFCCGANDFSCLMKEKLEGTGKRCSFKNFDVIQPKNDFNFERRDWMTVRPSELPTGSQLIMGLNPPFGVKAALANKFIDKALEFKPKLLVLIVPPETERPGKKRTPYDLIWEDVEKLSGKSFYLPGSIDVNYKQIDQWNTTTPVLYLWSRPDWTSKHMNIAEKHGHTSTKQRELHMDENHDESQVSEHPKEKNHDYYNDISKTNNEVNGISREINDVAEQNAETEDEETRTVIPQEMRGSSPVECNIGANQDLCDDSETESRKHHGRRKKRSRESPKERRDLGKKSKVKIDTSPERKYDEGRPHTSKAYKETSEMGSPQGKRTDPRNSEEGQPSETLEISPERVANEEGSRHFQTTLPVSTPEFGVGYRGTPTSIPDVDIEEIERRYSSNRGDPFVGGNHNWMAGSNLGQEVRGLGEQFPGRIQDNMEALSHKPYFDELEEKYRREDVRMQLHYGRQDFDSLSHRSSYLGGQDSMLGGIGSLSSAPYGIMGASGESSYQRMNLPATQRYMPRLDELNHTRIGNFGPEIPLVGRSGVYDLPGSRPSFRADSLGFAPGPQHPFSHHNSSGWLNE</sequence>
<dbReference type="eggNOG" id="ENOG502QPIX">
    <property type="taxonomic scope" value="Eukaryota"/>
</dbReference>
<proteinExistence type="predicted"/>
<dbReference type="AlphaFoldDB" id="A0A1U7ZFZ3"/>
<feature type="compositionally biased region" description="Basic residues" evidence="6">
    <location>
        <begin position="970"/>
        <end position="980"/>
    </location>
</feature>
<feature type="region of interest" description="Disordered" evidence="6">
    <location>
        <begin position="871"/>
        <end position="1083"/>
    </location>
</feature>
<feature type="compositionally biased region" description="Basic and acidic residues" evidence="6">
    <location>
        <begin position="871"/>
        <end position="905"/>
    </location>
</feature>
<feature type="domain" description="Zinc finger PHD-type" evidence="7">
    <location>
        <begin position="275"/>
        <end position="341"/>
    </location>
</feature>
<dbReference type="InterPro" id="IPR022702">
    <property type="entry name" value="Cytosine_MeTrfase1_RFD"/>
</dbReference>
<dbReference type="PANTHER" id="PTHR46235:SF3">
    <property type="entry name" value="PHD FINGER-CONTAINING PROTEIN DDB_G0268158"/>
    <property type="match status" value="1"/>
</dbReference>
<feature type="region of interest" description="Disordered" evidence="6">
    <location>
        <begin position="1256"/>
        <end position="1280"/>
    </location>
</feature>
<dbReference type="OrthoDB" id="21264at2759"/>
<keyword evidence="3" id="KW-0863">Zinc-finger</keyword>
<dbReference type="STRING" id="4432.A0A1U7ZFZ3"/>
<evidence type="ECO:0000256" key="5">
    <source>
        <dbReference type="ARBA" id="ARBA00023242"/>
    </source>
</evidence>
<feature type="compositionally biased region" description="Basic and acidic residues" evidence="6">
    <location>
        <begin position="1048"/>
        <end position="1059"/>
    </location>
</feature>